<evidence type="ECO:0000256" key="12">
    <source>
        <dbReference type="ARBA" id="ARBA00029354"/>
    </source>
</evidence>
<evidence type="ECO:0000256" key="14">
    <source>
        <dbReference type="NCBIfam" id="TIGR00228"/>
    </source>
</evidence>
<comment type="cofactor">
    <cofactor evidence="13">
        <name>Mg(2+)</name>
        <dbReference type="ChEBI" id="CHEBI:18420"/>
    </cofactor>
    <text evidence="13">Binds 2 Mg(2+) ion per subunit.</text>
</comment>
<dbReference type="GO" id="GO:0048476">
    <property type="term" value="C:Holliday junction resolvase complex"/>
    <property type="evidence" value="ECO:0007669"/>
    <property type="project" value="UniProtKB-UniRule"/>
</dbReference>
<dbReference type="OrthoDB" id="9805499at2"/>
<organism evidence="15 16">
    <name type="scientific">Anatilimnocola aggregata</name>
    <dbReference type="NCBI Taxonomy" id="2528021"/>
    <lineage>
        <taxon>Bacteria</taxon>
        <taxon>Pseudomonadati</taxon>
        <taxon>Planctomycetota</taxon>
        <taxon>Planctomycetia</taxon>
        <taxon>Pirellulales</taxon>
        <taxon>Pirellulaceae</taxon>
        <taxon>Anatilimnocola</taxon>
    </lineage>
</organism>
<comment type="catalytic activity">
    <reaction evidence="12 13">
        <text>Endonucleolytic cleavage at a junction such as a reciprocal single-stranded crossover between two homologous DNA duplexes (Holliday junction).</text>
        <dbReference type="EC" id="3.1.21.10"/>
    </reaction>
</comment>
<sequence>MSTLPTLRIVGIDPGLNITGYAVIESTGQQVKLIEAGVVRGKSTGSLAARLQEIFEGVRDVIASLSPEVMAIEQLYSHYERPTTAILMGHARGVIVLAAQLGGIEVQSYAATKVKKLLTGNGRAPKAQVQQAVIQPFRLSKAPEPPDVADAMAIALCHHFHRRESSPIGGLNSKRGRAAS</sequence>
<evidence type="ECO:0000313" key="16">
    <source>
        <dbReference type="Proteomes" id="UP000315017"/>
    </source>
</evidence>
<comment type="similarity">
    <text evidence="1 13">Belongs to the RuvC family.</text>
</comment>
<evidence type="ECO:0000256" key="2">
    <source>
        <dbReference type="ARBA" id="ARBA00022490"/>
    </source>
</evidence>
<dbReference type="NCBIfam" id="TIGR00228">
    <property type="entry name" value="ruvC"/>
    <property type="match status" value="1"/>
</dbReference>
<dbReference type="GO" id="GO:0005737">
    <property type="term" value="C:cytoplasm"/>
    <property type="evidence" value="ECO:0007669"/>
    <property type="project" value="UniProtKB-SubCell"/>
</dbReference>
<proteinExistence type="inferred from homology"/>
<dbReference type="SUPFAM" id="SSF53098">
    <property type="entry name" value="Ribonuclease H-like"/>
    <property type="match status" value="1"/>
</dbReference>
<dbReference type="EMBL" id="CP036274">
    <property type="protein sequence ID" value="QDU31475.1"/>
    <property type="molecule type" value="Genomic_DNA"/>
</dbReference>
<name>A0A517YMM5_9BACT</name>
<dbReference type="CDD" id="cd16962">
    <property type="entry name" value="RuvC"/>
    <property type="match status" value="1"/>
</dbReference>
<dbReference type="Proteomes" id="UP000315017">
    <property type="component" value="Chromosome"/>
</dbReference>
<dbReference type="GO" id="GO:0000287">
    <property type="term" value="F:magnesium ion binding"/>
    <property type="evidence" value="ECO:0007669"/>
    <property type="project" value="UniProtKB-UniRule"/>
</dbReference>
<evidence type="ECO:0000256" key="13">
    <source>
        <dbReference type="HAMAP-Rule" id="MF_00034"/>
    </source>
</evidence>
<reference evidence="15 16" key="1">
    <citation type="submission" date="2019-02" db="EMBL/GenBank/DDBJ databases">
        <title>Deep-cultivation of Planctomycetes and their phenomic and genomic characterization uncovers novel biology.</title>
        <authorList>
            <person name="Wiegand S."/>
            <person name="Jogler M."/>
            <person name="Boedeker C."/>
            <person name="Pinto D."/>
            <person name="Vollmers J."/>
            <person name="Rivas-Marin E."/>
            <person name="Kohn T."/>
            <person name="Peeters S.H."/>
            <person name="Heuer A."/>
            <person name="Rast P."/>
            <person name="Oberbeckmann S."/>
            <person name="Bunk B."/>
            <person name="Jeske O."/>
            <person name="Meyerdierks A."/>
            <person name="Storesund J.E."/>
            <person name="Kallscheuer N."/>
            <person name="Luecker S."/>
            <person name="Lage O.M."/>
            <person name="Pohl T."/>
            <person name="Merkel B.J."/>
            <person name="Hornburger P."/>
            <person name="Mueller R.-W."/>
            <person name="Bruemmer F."/>
            <person name="Labrenz M."/>
            <person name="Spormann A.M."/>
            <person name="Op den Camp H."/>
            <person name="Overmann J."/>
            <person name="Amann R."/>
            <person name="Jetten M.S.M."/>
            <person name="Mascher T."/>
            <person name="Medema M.H."/>
            <person name="Devos D.P."/>
            <person name="Kaster A.-K."/>
            <person name="Ovreas L."/>
            <person name="Rohde M."/>
            <person name="Galperin M.Y."/>
            <person name="Jogler C."/>
        </authorList>
    </citation>
    <scope>NUCLEOTIDE SEQUENCE [LARGE SCALE GENOMIC DNA]</scope>
    <source>
        <strain evidence="15 16">ETA_A8</strain>
    </source>
</reference>
<evidence type="ECO:0000313" key="15">
    <source>
        <dbReference type="EMBL" id="QDU31475.1"/>
    </source>
</evidence>
<dbReference type="Pfam" id="PF02075">
    <property type="entry name" value="RuvC"/>
    <property type="match status" value="1"/>
</dbReference>
<keyword evidence="11 13" id="KW-0234">DNA repair</keyword>
<dbReference type="EC" id="3.1.21.10" evidence="13 14"/>
<evidence type="ECO:0000256" key="6">
    <source>
        <dbReference type="ARBA" id="ARBA00022763"/>
    </source>
</evidence>
<dbReference type="GO" id="GO:0008821">
    <property type="term" value="F:crossover junction DNA endonuclease activity"/>
    <property type="evidence" value="ECO:0007669"/>
    <property type="project" value="UniProtKB-UniRule"/>
</dbReference>
<evidence type="ECO:0000256" key="3">
    <source>
        <dbReference type="ARBA" id="ARBA00022722"/>
    </source>
</evidence>
<dbReference type="InterPro" id="IPR012337">
    <property type="entry name" value="RNaseH-like_sf"/>
</dbReference>
<evidence type="ECO:0000256" key="8">
    <source>
        <dbReference type="ARBA" id="ARBA00022842"/>
    </source>
</evidence>
<gene>
    <name evidence="13 15" type="primary">ruvC</name>
    <name evidence="15" type="ORF">ETAA8_66330</name>
</gene>
<accession>A0A517YMM5</accession>
<dbReference type="FunFam" id="3.30.420.10:FF:000002">
    <property type="entry name" value="Crossover junction endodeoxyribonuclease RuvC"/>
    <property type="match status" value="1"/>
</dbReference>
<dbReference type="GO" id="GO:0006310">
    <property type="term" value="P:DNA recombination"/>
    <property type="evidence" value="ECO:0007669"/>
    <property type="project" value="UniProtKB-UniRule"/>
</dbReference>
<keyword evidence="2 13" id="KW-0963">Cytoplasm</keyword>
<dbReference type="InterPro" id="IPR020563">
    <property type="entry name" value="X-over_junc_endoDNase_Mg_BS"/>
</dbReference>
<comment type="subcellular location">
    <subcellularLocation>
        <location evidence="13">Cytoplasm</location>
    </subcellularLocation>
</comment>
<protein>
    <recommendedName>
        <fullName evidence="13 14">Crossover junction endodeoxyribonuclease RuvC</fullName>
        <ecNumber evidence="13 14">3.1.21.10</ecNumber>
    </recommendedName>
    <alternativeName>
        <fullName evidence="13">Holliday junction nuclease RuvC</fullName>
    </alternativeName>
    <alternativeName>
        <fullName evidence="13">Holliday junction resolvase RuvC</fullName>
    </alternativeName>
</protein>
<comment type="function">
    <text evidence="13">The RuvA-RuvB-RuvC complex processes Holliday junction (HJ) DNA during genetic recombination and DNA repair. Endonuclease that resolves HJ intermediates. Cleaves cruciform DNA by making single-stranded nicks across the HJ at symmetrical positions within the homologous arms, yielding a 5'-phosphate and a 3'-hydroxyl group; requires a central core of homology in the junction. The consensus cleavage sequence is 5'-(A/T)TT(C/G)-3'. Cleavage occurs on the 3'-side of the TT dinucleotide at the point of strand exchange. HJ branch migration catalyzed by RuvA-RuvB allows RuvC to scan DNA until it finds its consensus sequence, where it cleaves and resolves the cruciform DNA.</text>
</comment>
<dbReference type="InterPro" id="IPR036397">
    <property type="entry name" value="RNaseH_sf"/>
</dbReference>
<dbReference type="HAMAP" id="MF_00034">
    <property type="entry name" value="RuvC"/>
    <property type="match status" value="1"/>
</dbReference>
<feature type="active site" evidence="13">
    <location>
        <position position="147"/>
    </location>
</feature>
<dbReference type="PRINTS" id="PR00696">
    <property type="entry name" value="RSOLVASERUVC"/>
</dbReference>
<dbReference type="GO" id="GO:0006281">
    <property type="term" value="P:DNA repair"/>
    <property type="evidence" value="ECO:0007669"/>
    <property type="project" value="UniProtKB-UniRule"/>
</dbReference>
<feature type="active site" evidence="13">
    <location>
        <position position="73"/>
    </location>
</feature>
<dbReference type="Gene3D" id="3.30.420.10">
    <property type="entry name" value="Ribonuclease H-like superfamily/Ribonuclease H"/>
    <property type="match status" value="1"/>
</dbReference>
<comment type="subunit">
    <text evidence="13">Homodimer which binds Holliday junction (HJ) DNA. The HJ becomes 2-fold symmetrical on binding to RuvC with unstacked arms; it has a different conformation from HJ DNA in complex with RuvA. In the full resolvosome a probable DNA-RuvA(4)-RuvB(12)-RuvC(2) complex forms which resolves the HJ.</text>
</comment>
<dbReference type="InterPro" id="IPR002176">
    <property type="entry name" value="X-over_junc_endoDNase_RuvC"/>
</dbReference>
<evidence type="ECO:0000256" key="7">
    <source>
        <dbReference type="ARBA" id="ARBA00022801"/>
    </source>
</evidence>
<feature type="binding site" evidence="13">
    <location>
        <position position="13"/>
    </location>
    <ligand>
        <name>Mg(2+)</name>
        <dbReference type="ChEBI" id="CHEBI:18420"/>
        <label>1</label>
    </ligand>
</feature>
<keyword evidence="6 13" id="KW-0227">DNA damage</keyword>
<feature type="binding site" evidence="13">
    <location>
        <position position="73"/>
    </location>
    <ligand>
        <name>Mg(2+)</name>
        <dbReference type="ChEBI" id="CHEBI:18420"/>
        <label>2</label>
    </ligand>
</feature>
<evidence type="ECO:0000256" key="9">
    <source>
        <dbReference type="ARBA" id="ARBA00023125"/>
    </source>
</evidence>
<evidence type="ECO:0000256" key="11">
    <source>
        <dbReference type="ARBA" id="ARBA00023204"/>
    </source>
</evidence>
<keyword evidence="5 13" id="KW-0255">Endonuclease</keyword>
<evidence type="ECO:0000256" key="5">
    <source>
        <dbReference type="ARBA" id="ARBA00022759"/>
    </source>
</evidence>
<keyword evidence="3 13" id="KW-0540">Nuclease</keyword>
<feature type="binding site" evidence="13">
    <location>
        <position position="147"/>
    </location>
    <ligand>
        <name>Mg(2+)</name>
        <dbReference type="ChEBI" id="CHEBI:18420"/>
        <label>1</label>
    </ligand>
</feature>
<dbReference type="PROSITE" id="PS01321">
    <property type="entry name" value="RUVC"/>
    <property type="match status" value="1"/>
</dbReference>
<feature type="active site" evidence="13">
    <location>
        <position position="13"/>
    </location>
</feature>
<keyword evidence="4 13" id="KW-0479">Metal-binding</keyword>
<evidence type="ECO:0000256" key="4">
    <source>
        <dbReference type="ARBA" id="ARBA00022723"/>
    </source>
</evidence>
<dbReference type="RefSeq" id="WP_145098668.1">
    <property type="nucleotide sequence ID" value="NZ_CP036274.1"/>
</dbReference>
<dbReference type="AlphaFoldDB" id="A0A517YMM5"/>
<evidence type="ECO:0000256" key="1">
    <source>
        <dbReference type="ARBA" id="ARBA00009518"/>
    </source>
</evidence>
<keyword evidence="7 13" id="KW-0378">Hydrolase</keyword>
<keyword evidence="10 13" id="KW-0233">DNA recombination</keyword>
<dbReference type="PANTHER" id="PTHR30194">
    <property type="entry name" value="CROSSOVER JUNCTION ENDODEOXYRIBONUCLEASE RUVC"/>
    <property type="match status" value="1"/>
</dbReference>
<keyword evidence="8 13" id="KW-0460">Magnesium</keyword>
<keyword evidence="9 13" id="KW-0238">DNA-binding</keyword>
<keyword evidence="16" id="KW-1185">Reference proteome</keyword>
<dbReference type="KEGG" id="aagg:ETAA8_66330"/>
<dbReference type="PANTHER" id="PTHR30194:SF3">
    <property type="entry name" value="CROSSOVER JUNCTION ENDODEOXYRIBONUCLEASE RUVC"/>
    <property type="match status" value="1"/>
</dbReference>
<evidence type="ECO:0000256" key="10">
    <source>
        <dbReference type="ARBA" id="ARBA00023172"/>
    </source>
</evidence>
<dbReference type="GO" id="GO:0003677">
    <property type="term" value="F:DNA binding"/>
    <property type="evidence" value="ECO:0007669"/>
    <property type="project" value="UniProtKB-KW"/>
</dbReference>